<feature type="transmembrane region" description="Helical" evidence="1">
    <location>
        <begin position="189"/>
        <end position="209"/>
    </location>
</feature>
<protein>
    <submittedName>
        <fullName evidence="3">Membrane protein</fullName>
    </submittedName>
</protein>
<dbReference type="InterPro" id="IPR000620">
    <property type="entry name" value="EamA_dom"/>
</dbReference>
<evidence type="ECO:0000313" key="4">
    <source>
        <dbReference type="Proteomes" id="UP000051295"/>
    </source>
</evidence>
<feature type="transmembrane region" description="Helical" evidence="1">
    <location>
        <begin position="284"/>
        <end position="300"/>
    </location>
</feature>
<dbReference type="Proteomes" id="UP000051295">
    <property type="component" value="Unassembled WGS sequence"/>
</dbReference>
<feature type="transmembrane region" description="Helical" evidence="1">
    <location>
        <begin position="6"/>
        <end position="22"/>
    </location>
</feature>
<keyword evidence="1" id="KW-1133">Transmembrane helix</keyword>
<dbReference type="SUPFAM" id="SSF103481">
    <property type="entry name" value="Multidrug resistance efflux transporter EmrE"/>
    <property type="match status" value="1"/>
</dbReference>
<dbReference type="InterPro" id="IPR001763">
    <property type="entry name" value="Rhodanese-like_dom"/>
</dbReference>
<keyword evidence="1" id="KW-0812">Transmembrane</keyword>
<name>A0A0T5NVC5_9RHOB</name>
<organism evidence="3 4">
    <name type="scientific">Roseovarius atlanticus</name>
    <dbReference type="NCBI Taxonomy" id="1641875"/>
    <lineage>
        <taxon>Bacteria</taxon>
        <taxon>Pseudomonadati</taxon>
        <taxon>Pseudomonadota</taxon>
        <taxon>Alphaproteobacteria</taxon>
        <taxon>Rhodobacterales</taxon>
        <taxon>Roseobacteraceae</taxon>
        <taxon>Roseovarius</taxon>
    </lineage>
</organism>
<evidence type="ECO:0000313" key="3">
    <source>
        <dbReference type="EMBL" id="KRS12801.1"/>
    </source>
</evidence>
<dbReference type="Pfam" id="PF00892">
    <property type="entry name" value="EamA"/>
    <property type="match status" value="1"/>
</dbReference>
<feature type="transmembrane region" description="Helical" evidence="1">
    <location>
        <begin position="34"/>
        <end position="58"/>
    </location>
</feature>
<evidence type="ECO:0000256" key="1">
    <source>
        <dbReference type="SAM" id="Phobius"/>
    </source>
</evidence>
<keyword evidence="1" id="KW-0472">Membrane</keyword>
<feature type="transmembrane region" description="Helical" evidence="1">
    <location>
        <begin position="129"/>
        <end position="152"/>
    </location>
</feature>
<dbReference type="STRING" id="1641875.XM53_09500"/>
<dbReference type="GO" id="GO:0016020">
    <property type="term" value="C:membrane"/>
    <property type="evidence" value="ECO:0007669"/>
    <property type="project" value="InterPro"/>
</dbReference>
<dbReference type="InterPro" id="IPR037185">
    <property type="entry name" value="EmrE-like"/>
</dbReference>
<dbReference type="RefSeq" id="WP_057792675.1">
    <property type="nucleotide sequence ID" value="NZ_LAXJ01000008.1"/>
</dbReference>
<accession>A0A0T5NVC5</accession>
<proteinExistence type="predicted"/>
<evidence type="ECO:0000259" key="2">
    <source>
        <dbReference type="PROSITE" id="PS50206"/>
    </source>
</evidence>
<feature type="transmembrane region" description="Helical" evidence="1">
    <location>
        <begin position="70"/>
        <end position="93"/>
    </location>
</feature>
<dbReference type="PROSITE" id="PS50206">
    <property type="entry name" value="RHODANESE_3"/>
    <property type="match status" value="1"/>
</dbReference>
<dbReference type="OrthoDB" id="5243804at2"/>
<sequence>MVEPWILLSIMAAFFQTLRFMLQKSLSMGTLSALGATFARFAYAAPMAAVLAGGYAAWSGQGLPAVGGRFWIYVLSGGLAQILATWCVVLLFAERNFAVGITFKKTEVVQTALVGLIVLGDRISLPGLVAIFLGLIGVLVLSDVPGGAGGWWRRVTSRAPLLGLASGAFFAVSAVTYRGATLEVASDDAFLRAMIAVAAVTAAQSLGMAAYLRWGEPRQLSRVWAARGRAVWMGVTSLLGSVGWFTAFTLQNAAYVFAVGQVEVIFSLAASVLFFRETVTRRELIGIVLVSASILLLVLLG</sequence>
<feature type="transmembrane region" description="Helical" evidence="1">
    <location>
        <begin position="159"/>
        <end position="177"/>
    </location>
</feature>
<keyword evidence="4" id="KW-1185">Reference proteome</keyword>
<feature type="transmembrane region" description="Helical" evidence="1">
    <location>
        <begin position="253"/>
        <end position="275"/>
    </location>
</feature>
<dbReference type="EMBL" id="LAXJ01000008">
    <property type="protein sequence ID" value="KRS12801.1"/>
    <property type="molecule type" value="Genomic_DNA"/>
</dbReference>
<feature type="transmembrane region" description="Helical" evidence="1">
    <location>
        <begin position="230"/>
        <end position="247"/>
    </location>
</feature>
<comment type="caution">
    <text evidence="3">The sequence shown here is derived from an EMBL/GenBank/DDBJ whole genome shotgun (WGS) entry which is preliminary data.</text>
</comment>
<dbReference type="AlphaFoldDB" id="A0A0T5NVC5"/>
<gene>
    <name evidence="3" type="ORF">XM53_09500</name>
</gene>
<feature type="domain" description="Rhodanese" evidence="2">
    <location>
        <begin position="48"/>
        <end position="67"/>
    </location>
</feature>
<dbReference type="PATRIC" id="fig|1641875.4.peg.4310"/>
<reference evidence="3 4" key="1">
    <citation type="submission" date="2015-04" db="EMBL/GenBank/DDBJ databases">
        <title>The draft genome sequence of Roseovarius sp.R12b.</title>
        <authorList>
            <person name="Li G."/>
            <person name="Lai Q."/>
            <person name="Shao Z."/>
            <person name="Yan P."/>
        </authorList>
    </citation>
    <scope>NUCLEOTIDE SEQUENCE [LARGE SCALE GENOMIC DNA]</scope>
    <source>
        <strain evidence="3 4">R12B</strain>
    </source>
</reference>